<dbReference type="PANTHER" id="PTHR30028">
    <property type="entry name" value="UPF0014 INNER MEMBRANE PROTEIN YBBM-RELATED"/>
    <property type="match status" value="1"/>
</dbReference>
<evidence type="ECO:0000256" key="6">
    <source>
        <dbReference type="SAM" id="Phobius"/>
    </source>
</evidence>
<proteinExistence type="inferred from homology"/>
<dbReference type="Pfam" id="PF03649">
    <property type="entry name" value="UPF0014"/>
    <property type="match status" value="1"/>
</dbReference>
<evidence type="ECO:0000256" key="1">
    <source>
        <dbReference type="ARBA" id="ARBA00004141"/>
    </source>
</evidence>
<dbReference type="OrthoDB" id="9791807at2"/>
<dbReference type="PANTHER" id="PTHR30028:SF0">
    <property type="entry name" value="PROTEIN ALUMINUM SENSITIVE 3"/>
    <property type="match status" value="1"/>
</dbReference>
<organism evidence="7 8">
    <name type="scientific">Anaerococcus nagyae</name>
    <dbReference type="NCBI Taxonomy" id="1755241"/>
    <lineage>
        <taxon>Bacteria</taxon>
        <taxon>Bacillati</taxon>
        <taxon>Bacillota</taxon>
        <taxon>Tissierellia</taxon>
        <taxon>Tissierellales</taxon>
        <taxon>Peptoniphilaceae</taxon>
        <taxon>Anaerococcus</taxon>
    </lineage>
</organism>
<feature type="transmembrane region" description="Helical" evidence="6">
    <location>
        <begin position="70"/>
        <end position="89"/>
    </location>
</feature>
<keyword evidence="3 6" id="KW-0812">Transmembrane</keyword>
<dbReference type="GO" id="GO:0005886">
    <property type="term" value="C:plasma membrane"/>
    <property type="evidence" value="ECO:0007669"/>
    <property type="project" value="TreeGrafter"/>
</dbReference>
<evidence type="ECO:0000313" key="8">
    <source>
        <dbReference type="Proteomes" id="UP000261011"/>
    </source>
</evidence>
<evidence type="ECO:0000313" key="7">
    <source>
        <dbReference type="EMBL" id="RGB75806.1"/>
    </source>
</evidence>
<sequence>MGGFLMTDSVINIDNKQLLLSYIFAIIAMILTSVNGINRNKDIVIGTIRMTVQLFIAGYILVYIFDSSSFILTVLMLAVMEFFAIFNIVSSKKDKFNKKLIGSIAISQIIGSIFSLAFFLLIVIRPKPIYNPQYLVPLGGMVIGNSMTGINLALNSIESSIEDKRITIEGSLMLGATPRMAMNKIIQSSFDTAITPTLNNIKNMGIISLPGMMTGQILGGVSPLIAIRYQITIMTAIMSSVTICVFIFLRLAYKKFFNDQDQLI</sequence>
<keyword evidence="8" id="KW-1185">Reference proteome</keyword>
<feature type="transmembrane region" description="Helical" evidence="6">
    <location>
        <begin position="206"/>
        <end position="227"/>
    </location>
</feature>
<keyword evidence="4 6" id="KW-1133">Transmembrane helix</keyword>
<evidence type="ECO:0000256" key="3">
    <source>
        <dbReference type="ARBA" id="ARBA00022692"/>
    </source>
</evidence>
<feature type="transmembrane region" description="Helical" evidence="6">
    <location>
        <begin position="20"/>
        <end position="37"/>
    </location>
</feature>
<comment type="similarity">
    <text evidence="2">Belongs to the UPF0014 family.</text>
</comment>
<evidence type="ECO:0000256" key="2">
    <source>
        <dbReference type="ARBA" id="ARBA00005268"/>
    </source>
</evidence>
<dbReference type="InterPro" id="IPR005226">
    <property type="entry name" value="UPF0014_fam"/>
</dbReference>
<protein>
    <submittedName>
        <fullName evidence="7">Iron export ABC transporter permease subunit FetB</fullName>
    </submittedName>
</protein>
<dbReference type="AlphaFoldDB" id="A0A3E2THB7"/>
<evidence type="ECO:0000256" key="4">
    <source>
        <dbReference type="ARBA" id="ARBA00022989"/>
    </source>
</evidence>
<feature type="transmembrane region" description="Helical" evidence="6">
    <location>
        <begin position="134"/>
        <end position="154"/>
    </location>
</feature>
<gene>
    <name evidence="7" type="primary">fetB</name>
    <name evidence="7" type="ORF">DXA39_05650</name>
</gene>
<feature type="transmembrane region" description="Helical" evidence="6">
    <location>
        <begin position="233"/>
        <end position="253"/>
    </location>
</feature>
<evidence type="ECO:0000256" key="5">
    <source>
        <dbReference type="ARBA" id="ARBA00023136"/>
    </source>
</evidence>
<reference evidence="7 8" key="1">
    <citation type="submission" date="2018-08" db="EMBL/GenBank/DDBJ databases">
        <title>A genome reference for cultivated species of the human gut microbiota.</title>
        <authorList>
            <person name="Zou Y."/>
            <person name="Xue W."/>
            <person name="Luo G."/>
        </authorList>
    </citation>
    <scope>NUCLEOTIDE SEQUENCE [LARGE SCALE GENOMIC DNA]</scope>
    <source>
        <strain evidence="7 8">OF01-3</strain>
    </source>
</reference>
<comment type="caution">
    <text evidence="7">The sequence shown here is derived from an EMBL/GenBank/DDBJ whole genome shotgun (WGS) entry which is preliminary data.</text>
</comment>
<name>A0A3E2THB7_9FIRM</name>
<dbReference type="Proteomes" id="UP000261011">
    <property type="component" value="Unassembled WGS sequence"/>
</dbReference>
<dbReference type="EMBL" id="QVEU01000004">
    <property type="protein sequence ID" value="RGB75806.1"/>
    <property type="molecule type" value="Genomic_DNA"/>
</dbReference>
<comment type="subcellular location">
    <subcellularLocation>
        <location evidence="1">Membrane</location>
        <topology evidence="1">Multi-pass membrane protein</topology>
    </subcellularLocation>
</comment>
<accession>A0A3E2THB7</accession>
<feature type="transmembrane region" description="Helical" evidence="6">
    <location>
        <begin position="101"/>
        <end position="122"/>
    </location>
</feature>
<feature type="transmembrane region" description="Helical" evidence="6">
    <location>
        <begin position="44"/>
        <end position="64"/>
    </location>
</feature>
<keyword evidence="5 6" id="KW-0472">Membrane</keyword>